<keyword evidence="11" id="KW-1185">Reference proteome</keyword>
<dbReference type="PANTHER" id="PTHR43114:SF6">
    <property type="entry name" value="ADENINE DEAMINASE"/>
    <property type="match status" value="1"/>
</dbReference>
<gene>
    <name evidence="8" type="primary">AAH1</name>
    <name evidence="10" type="ORF">BS50DRAFT_567132</name>
</gene>
<accession>A0A2T2P9E9</accession>
<dbReference type="GO" id="GO:0000034">
    <property type="term" value="F:adenine deaminase activity"/>
    <property type="evidence" value="ECO:0007669"/>
    <property type="project" value="UniProtKB-UniRule"/>
</dbReference>
<dbReference type="PANTHER" id="PTHR43114">
    <property type="entry name" value="ADENINE DEAMINASE"/>
    <property type="match status" value="1"/>
</dbReference>
<dbReference type="EC" id="3.5.4.2" evidence="8"/>
<comment type="cofactor">
    <cofactor evidence="1">
        <name>Zn(2+)</name>
        <dbReference type="ChEBI" id="CHEBI:29105"/>
    </cofactor>
</comment>
<dbReference type="Gene3D" id="3.20.20.140">
    <property type="entry name" value="Metal-dependent hydrolases"/>
    <property type="match status" value="1"/>
</dbReference>
<comment type="subcellular location">
    <subcellularLocation>
        <location evidence="8">Cytoplasm</location>
    </subcellularLocation>
    <subcellularLocation>
        <location evidence="8">Nucleus</location>
    </subcellularLocation>
</comment>
<dbReference type="GO" id="GO:0005829">
    <property type="term" value="C:cytosol"/>
    <property type="evidence" value="ECO:0007669"/>
    <property type="project" value="TreeGrafter"/>
</dbReference>
<dbReference type="InterPro" id="IPR032466">
    <property type="entry name" value="Metal_Hydrolase"/>
</dbReference>
<keyword evidence="3" id="KW-0479">Metal-binding</keyword>
<dbReference type="EMBL" id="KZ678128">
    <property type="protein sequence ID" value="PSN74283.1"/>
    <property type="molecule type" value="Genomic_DNA"/>
</dbReference>
<comment type="function">
    <text evidence="8">Catalyzes the hydrolytic deamination of adenine to hypoxanthine. Plays an important role in the purine salvage pathway and in nitrogen catabolism.</text>
</comment>
<keyword evidence="6 8" id="KW-0546">Nucleotide metabolism</keyword>
<dbReference type="HAMAP" id="MF_01962">
    <property type="entry name" value="Adenine_deaminase"/>
    <property type="match status" value="1"/>
</dbReference>
<feature type="active site" description="Proton donor" evidence="8">
    <location>
        <position position="137"/>
    </location>
</feature>
<dbReference type="PROSITE" id="PS00485">
    <property type="entry name" value="A_DEAMINASE"/>
    <property type="match status" value="1"/>
</dbReference>
<dbReference type="InterPro" id="IPR006650">
    <property type="entry name" value="A/AMP_deam_AS"/>
</dbReference>
<protein>
    <recommendedName>
        <fullName evidence="8">Adenine deaminase</fullName>
        <shortName evidence="8">ADE</shortName>
        <ecNumber evidence="8">3.5.4.2</ecNumber>
    </recommendedName>
    <alternativeName>
        <fullName evidence="8">Adenine aminohydrolase</fullName>
        <shortName evidence="8">AAH</shortName>
    </alternativeName>
</protein>
<dbReference type="InterPro" id="IPR028892">
    <property type="entry name" value="ADE"/>
</dbReference>
<evidence type="ECO:0000256" key="8">
    <source>
        <dbReference type="HAMAP-Rule" id="MF_03145"/>
    </source>
</evidence>
<comment type="similarity">
    <text evidence="8">Belongs to the metallo-dependent hydrolases superfamily. Adenosine and AMP deaminases family. Adenine deaminase type 2 subfamily.</text>
</comment>
<evidence type="ECO:0000256" key="5">
    <source>
        <dbReference type="ARBA" id="ARBA00022833"/>
    </source>
</evidence>
<dbReference type="NCBIfam" id="TIGR01430">
    <property type="entry name" value="aden_deam"/>
    <property type="match status" value="1"/>
</dbReference>
<keyword evidence="2 8" id="KW-0963">Cytoplasm</keyword>
<evidence type="ECO:0000256" key="3">
    <source>
        <dbReference type="ARBA" id="ARBA00022723"/>
    </source>
</evidence>
<dbReference type="GO" id="GO:0005634">
    <property type="term" value="C:nucleus"/>
    <property type="evidence" value="ECO:0007669"/>
    <property type="project" value="UniProtKB-SubCell"/>
</dbReference>
<keyword evidence="7 8" id="KW-0539">Nucleus</keyword>
<dbReference type="InterPro" id="IPR001365">
    <property type="entry name" value="A_deaminase_dom"/>
</dbReference>
<evidence type="ECO:0000256" key="1">
    <source>
        <dbReference type="ARBA" id="ARBA00001947"/>
    </source>
</evidence>
<dbReference type="OrthoDB" id="272271at2759"/>
<dbReference type="Pfam" id="PF00962">
    <property type="entry name" value="A_deaminase"/>
    <property type="match status" value="1"/>
</dbReference>
<dbReference type="Proteomes" id="UP000240883">
    <property type="component" value="Unassembled WGS sequence"/>
</dbReference>
<reference evidence="10 11" key="1">
    <citation type="journal article" date="2018" name="Front. Microbiol.">
        <title>Genome-Wide Analysis of Corynespora cassiicola Leaf Fall Disease Putative Effectors.</title>
        <authorList>
            <person name="Lopez D."/>
            <person name="Ribeiro S."/>
            <person name="Label P."/>
            <person name="Fumanal B."/>
            <person name="Venisse J.S."/>
            <person name="Kohler A."/>
            <person name="de Oliveira R.R."/>
            <person name="Labutti K."/>
            <person name="Lipzen A."/>
            <person name="Lail K."/>
            <person name="Bauer D."/>
            <person name="Ohm R.A."/>
            <person name="Barry K.W."/>
            <person name="Spatafora J."/>
            <person name="Grigoriev I.V."/>
            <person name="Martin F.M."/>
            <person name="Pujade-Renaud V."/>
        </authorList>
    </citation>
    <scope>NUCLEOTIDE SEQUENCE [LARGE SCALE GENOMIC DNA]</scope>
    <source>
        <strain evidence="10 11">Philippines</strain>
    </source>
</reference>
<sequence length="279" mass="31394">MSALIHESDFEALAWSYFSQAAVDGVAHAEVFFDPQAHTSRGVAYNTVLNGFHAACQRAEKELDITTMLTTCFLRHLPPQDCLDMFEDADVQQSYLDGKVKGIGLDSSEKDFPPENFQELYFRAQKLGLNLTSHAGEEGPASYIASALHNLNVSRIDHGIALSTDPELMRDIVKKKIMLTVCPMSNVVLRCVDRIDQVPIRKFLDEGVRFSLNSDDPAYFGGFLLENYCRVHEAFNLSVVEWERIVRAGIEGSWCSDGRKSELLQRLEKVVKEWQGQLS</sequence>
<dbReference type="STRING" id="1448308.A0A2T2P9E9"/>
<evidence type="ECO:0000256" key="2">
    <source>
        <dbReference type="ARBA" id="ARBA00022490"/>
    </source>
</evidence>
<dbReference type="SUPFAM" id="SSF51556">
    <property type="entry name" value="Metallo-dependent hydrolases"/>
    <property type="match status" value="1"/>
</dbReference>
<evidence type="ECO:0000256" key="4">
    <source>
        <dbReference type="ARBA" id="ARBA00022801"/>
    </source>
</evidence>
<dbReference type="GO" id="GO:0009117">
    <property type="term" value="P:nucleotide metabolic process"/>
    <property type="evidence" value="ECO:0007669"/>
    <property type="project" value="UniProtKB-KW"/>
</dbReference>
<dbReference type="GO" id="GO:0043103">
    <property type="term" value="P:hypoxanthine salvage"/>
    <property type="evidence" value="ECO:0007669"/>
    <property type="project" value="UniProtKB-UniRule"/>
</dbReference>
<organism evidence="10 11">
    <name type="scientific">Corynespora cassiicola Philippines</name>
    <dbReference type="NCBI Taxonomy" id="1448308"/>
    <lineage>
        <taxon>Eukaryota</taxon>
        <taxon>Fungi</taxon>
        <taxon>Dikarya</taxon>
        <taxon>Ascomycota</taxon>
        <taxon>Pezizomycotina</taxon>
        <taxon>Dothideomycetes</taxon>
        <taxon>Pleosporomycetidae</taxon>
        <taxon>Pleosporales</taxon>
        <taxon>Corynesporascaceae</taxon>
        <taxon>Corynespora</taxon>
    </lineage>
</organism>
<name>A0A2T2P9E9_CORCC</name>
<dbReference type="GO" id="GO:0009168">
    <property type="term" value="P:purine ribonucleoside monophosphate biosynthetic process"/>
    <property type="evidence" value="ECO:0007669"/>
    <property type="project" value="InterPro"/>
</dbReference>
<feature type="site" description="Important for catalytic activity" evidence="8">
    <location>
        <position position="158"/>
    </location>
</feature>
<evidence type="ECO:0000259" key="9">
    <source>
        <dbReference type="Pfam" id="PF00962"/>
    </source>
</evidence>
<dbReference type="GO" id="GO:0006146">
    <property type="term" value="P:adenine catabolic process"/>
    <property type="evidence" value="ECO:0007669"/>
    <property type="project" value="UniProtKB-UniRule"/>
</dbReference>
<dbReference type="InterPro" id="IPR006330">
    <property type="entry name" value="Ado/ade_deaminase"/>
</dbReference>
<evidence type="ECO:0000256" key="7">
    <source>
        <dbReference type="ARBA" id="ARBA00023242"/>
    </source>
</evidence>
<evidence type="ECO:0000313" key="11">
    <source>
        <dbReference type="Proteomes" id="UP000240883"/>
    </source>
</evidence>
<feature type="binding site" evidence="8">
    <location>
        <position position="216"/>
    </location>
    <ligand>
        <name>substrate</name>
    </ligand>
</feature>
<comment type="catalytic activity">
    <reaction evidence="8">
        <text>adenine + H2O + H(+) = hypoxanthine + NH4(+)</text>
        <dbReference type="Rhea" id="RHEA:23688"/>
        <dbReference type="ChEBI" id="CHEBI:15377"/>
        <dbReference type="ChEBI" id="CHEBI:15378"/>
        <dbReference type="ChEBI" id="CHEBI:16708"/>
        <dbReference type="ChEBI" id="CHEBI:17368"/>
        <dbReference type="ChEBI" id="CHEBI:28938"/>
        <dbReference type="EC" id="3.5.4.2"/>
    </reaction>
</comment>
<evidence type="ECO:0000256" key="6">
    <source>
        <dbReference type="ARBA" id="ARBA00023080"/>
    </source>
</evidence>
<proteinExistence type="inferred from homology"/>
<dbReference type="GO" id="GO:0046872">
    <property type="term" value="F:metal ion binding"/>
    <property type="evidence" value="ECO:0007669"/>
    <property type="project" value="UniProtKB-KW"/>
</dbReference>
<feature type="domain" description="Adenosine deaminase" evidence="9">
    <location>
        <begin position="4"/>
        <end position="269"/>
    </location>
</feature>
<comment type="caution">
    <text evidence="8">Lacks conserved residue(s) required for the propagation of feature annotation.</text>
</comment>
<keyword evidence="5" id="KW-0862">Zinc</keyword>
<dbReference type="AlphaFoldDB" id="A0A2T2P9E9"/>
<evidence type="ECO:0000313" key="10">
    <source>
        <dbReference type="EMBL" id="PSN74283.1"/>
    </source>
</evidence>
<keyword evidence="4 8" id="KW-0378">Hydrolase</keyword>